<dbReference type="CDD" id="cd02858">
    <property type="entry name" value="E_set_Esterase_N"/>
    <property type="match status" value="1"/>
</dbReference>
<proteinExistence type="inferred from homology"/>
<dbReference type="SUPFAM" id="SSF81296">
    <property type="entry name" value="E set domains"/>
    <property type="match status" value="1"/>
</dbReference>
<dbReference type="InterPro" id="IPR013783">
    <property type="entry name" value="Ig-like_fold"/>
</dbReference>
<evidence type="ECO:0000256" key="2">
    <source>
        <dbReference type="ARBA" id="ARBA00004613"/>
    </source>
</evidence>
<evidence type="ECO:0000256" key="8">
    <source>
        <dbReference type="ARBA" id="ARBA00022801"/>
    </source>
</evidence>
<dbReference type="PRINTS" id="PR00134">
    <property type="entry name" value="GLHYDRLASE10"/>
</dbReference>
<sequence length="1450" mass="161944">MCLSMLYRASATIFVASVLSFQFGATASGQTSLEPARGGVGQAAESKIETPLNWKSSGVLIAPVSDATHEIVSVKDPTVVRHNGLWHVYATAYSTSAKTWSMVYLNFKDWSDAPDAPLTYIDVNPGLRGYHCAPHVFYFEPHEKWYLVFQSQQPQYCTTDDLSKPETWTAPQNFFDRMPRSSPRLPIDYHIICDDTHAYLFFTGDNGRFYRCRTRIEDFPNGMSDPEVAIDDSRDHLFEGSMTYKIKGADTYLTIIEALSPARYYSAWIAKDLNGEWTPLEGADTWETPFAGINNVEFDEGVEPWTRDISHGELLRDNYDQTPTIDPTGMRLLFQGRSADSGGPYHLLPYRLGLLTQQPSASPQPSQATGERPRRRRPGGRDRARFGGPIELDPDDKPAFEEPPAGFMAKRDDVPHGELEMIEYDSKAVGATRRMNVYTPPGYSDERQYPVLYLLHGIGGDETEWQRFAKPNVIIDNLIADGKAVPMIVVMPNGRAQKNDRAEGNVFESAPAFAKFESDLLGDVIPTIEARYSTIPDREHRALAGLSMGGGQSLNFGLGNLDTFAWVGGFSSAPNTEPPAELIPDPPTTREKLKLLWLSCGNKDGLINISQGVHRRLAENDVPHIWHVDSHGHDPQHWSKSLYWFAQQLFQATGHRAVAAGVVLAFLFSASVSAQAGEPATLKGVFDDCFSVGAAVNRRIAAGMAARDRFGRRSPELIERDRELVVEQFNNIAPENDLKWALIHPNEGPDGYNWGPADQFVEFGKRHKMYLVGHTLVWHSQTPFWVFTGDGSSEDEVEADGRTGPEDDAEGPWRRRFRRPRFRGPRATREQLLARMRDHIHTVVGRYRGKIKAWDVVNEALSDQGDAVLRESLWLDIIGPDFIAKAFQYAHEADPDAVLRYNDYGLEDPAKRRKLIKLVQSLQAEGAPVMAIGTQTHLNVSSASFENMDRTLTELEILGLPIHVTELDINSARRGQRDTRADITGNAAATEGGLVADADKRLAIAYEGVFRAFVKHREKLDVVTFWGANDANSWRSRGRPLLFDGASQPKPAFDAVIRTATRVASMNSIHRALVALLFAVAFTSSVSAQGDQPVDDWEPASTNQPGSEFPKVNSEGRVMFRIKAPLAKTVSCSFRGSSEFKKDEEGVWTGFTRPLDEGFHYYTISIDGAEVPDPGSKYFFGAMRWGSGVEVPAHDRDFYAVKQTPHGQLREVLFYSESTKTTRRAFVYTPPGYEQSTEKRYPVLYLQHGWGENEYGWGVQGHANLIMDNLMAEGKARPFIIVMTYGMTNEVRFGGLSSFSIEPFETVLVDELIPFIDANFRTLTDQPNRAMAGLSMGGMETRLITLRNLDAFSHIGLFSGGSISMEDVEDTERFKEKVRLVFVSYGSREIDGGRTRRGGDPKAHVEALKQAGVNSVFYVSPDTAHEWLTWRRSLREFAPLLFVNQTGASE</sequence>
<dbReference type="Gene3D" id="2.115.10.20">
    <property type="entry name" value="Glycosyl hydrolase domain, family 43"/>
    <property type="match status" value="1"/>
</dbReference>
<dbReference type="InterPro" id="IPR031158">
    <property type="entry name" value="GH10_AS"/>
</dbReference>
<feature type="domain" description="GH10" evidence="15">
    <location>
        <begin position="711"/>
        <end position="1059"/>
    </location>
</feature>
<organism evidence="16 17">
    <name type="scientific">Symbiodinium pilosum</name>
    <name type="common">Dinoflagellate</name>
    <dbReference type="NCBI Taxonomy" id="2952"/>
    <lineage>
        <taxon>Eukaryota</taxon>
        <taxon>Sar</taxon>
        <taxon>Alveolata</taxon>
        <taxon>Dinophyceae</taxon>
        <taxon>Suessiales</taxon>
        <taxon>Symbiodiniaceae</taxon>
        <taxon>Symbiodinium</taxon>
    </lineage>
</organism>
<keyword evidence="9" id="KW-0119">Carbohydrate metabolism</keyword>
<feature type="signal peptide" evidence="14">
    <location>
        <begin position="1"/>
        <end position="20"/>
    </location>
</feature>
<dbReference type="GO" id="GO:0000272">
    <property type="term" value="P:polysaccharide catabolic process"/>
    <property type="evidence" value="ECO:0007669"/>
    <property type="project" value="UniProtKB-KW"/>
</dbReference>
<dbReference type="GO" id="GO:0046373">
    <property type="term" value="P:L-arabinose metabolic process"/>
    <property type="evidence" value="ECO:0007669"/>
    <property type="project" value="InterPro"/>
</dbReference>
<dbReference type="SUPFAM" id="SSF75005">
    <property type="entry name" value="Arabinanase/levansucrase/invertase"/>
    <property type="match status" value="1"/>
</dbReference>
<dbReference type="PANTHER" id="PTHR40631">
    <property type="entry name" value="ALPHA-L-ARABINOFURANOSIDASE AXHA-2-RELATED"/>
    <property type="match status" value="1"/>
</dbReference>
<dbReference type="InterPro" id="IPR005193">
    <property type="entry name" value="GH62_arabinosidase"/>
</dbReference>
<dbReference type="GO" id="GO:0031176">
    <property type="term" value="F:endo-1,4-beta-xylanase activity"/>
    <property type="evidence" value="ECO:0007669"/>
    <property type="project" value="UniProtKB-ARBA"/>
</dbReference>
<comment type="caution">
    <text evidence="16">The sequence shown here is derived from an EMBL/GenBank/DDBJ whole genome shotgun (WGS) entry which is preliminary data.</text>
</comment>
<comment type="subcellular location">
    <subcellularLocation>
        <location evidence="2">Secreted</location>
    </subcellularLocation>
</comment>
<dbReference type="Gene3D" id="3.40.50.1820">
    <property type="entry name" value="alpha/beta hydrolase"/>
    <property type="match status" value="2"/>
</dbReference>
<dbReference type="Pfam" id="PF03664">
    <property type="entry name" value="Glyco_hydro_62"/>
    <property type="match status" value="1"/>
</dbReference>
<evidence type="ECO:0000256" key="11">
    <source>
        <dbReference type="ARBA" id="ARBA00023326"/>
    </source>
</evidence>
<evidence type="ECO:0000256" key="5">
    <source>
        <dbReference type="ARBA" id="ARBA00012670"/>
    </source>
</evidence>
<reference evidence="16" key="1">
    <citation type="submission" date="2021-02" db="EMBL/GenBank/DDBJ databases">
        <authorList>
            <person name="Dougan E. K."/>
            <person name="Rhodes N."/>
            <person name="Thang M."/>
            <person name="Chan C."/>
        </authorList>
    </citation>
    <scope>NUCLEOTIDE SEQUENCE</scope>
</reference>
<evidence type="ECO:0000256" key="4">
    <source>
        <dbReference type="ARBA" id="ARBA00007495"/>
    </source>
</evidence>
<evidence type="ECO:0000256" key="3">
    <source>
        <dbReference type="ARBA" id="ARBA00007396"/>
    </source>
</evidence>
<dbReference type="GO" id="GO:0046556">
    <property type="term" value="F:alpha-L-arabinofuranosidase activity"/>
    <property type="evidence" value="ECO:0007669"/>
    <property type="project" value="UniProtKB-EC"/>
</dbReference>
<evidence type="ECO:0000256" key="6">
    <source>
        <dbReference type="ARBA" id="ARBA00022525"/>
    </source>
</evidence>
<dbReference type="PROSITE" id="PS51760">
    <property type="entry name" value="GH10_2"/>
    <property type="match status" value="1"/>
</dbReference>
<dbReference type="InterPro" id="IPR014756">
    <property type="entry name" value="Ig_E-set"/>
</dbReference>
<evidence type="ECO:0000256" key="12">
    <source>
        <dbReference type="PROSITE-ProRule" id="PRU10061"/>
    </source>
</evidence>
<name>A0A812WE45_SYMPI</name>
<evidence type="ECO:0000256" key="1">
    <source>
        <dbReference type="ARBA" id="ARBA00001462"/>
    </source>
</evidence>
<protein>
    <recommendedName>
        <fullName evidence="5">non-reducing end alpha-L-arabinofuranosidase</fullName>
        <ecNumber evidence="5">3.2.1.55</ecNumber>
    </recommendedName>
</protein>
<evidence type="ECO:0000256" key="10">
    <source>
        <dbReference type="ARBA" id="ARBA00023295"/>
    </source>
</evidence>
<dbReference type="PROSITE" id="PS00591">
    <property type="entry name" value="GH10_1"/>
    <property type="match status" value="1"/>
</dbReference>
<dbReference type="EC" id="3.2.1.55" evidence="5"/>
<dbReference type="SUPFAM" id="SSF51445">
    <property type="entry name" value="(Trans)glycosidases"/>
    <property type="match status" value="1"/>
</dbReference>
<evidence type="ECO:0000256" key="9">
    <source>
        <dbReference type="ARBA" id="ARBA00023277"/>
    </source>
</evidence>
<dbReference type="OrthoDB" id="3156236at2759"/>
<keyword evidence="11" id="KW-0624">Polysaccharide degradation</keyword>
<dbReference type="InterPro" id="IPR000801">
    <property type="entry name" value="Esterase-like"/>
</dbReference>
<dbReference type="InterPro" id="IPR023296">
    <property type="entry name" value="Glyco_hydro_beta-prop_sf"/>
</dbReference>
<dbReference type="InterPro" id="IPR029058">
    <property type="entry name" value="AB_hydrolase_fold"/>
</dbReference>
<dbReference type="Pfam" id="PF00331">
    <property type="entry name" value="Glyco_hydro_10"/>
    <property type="match status" value="1"/>
</dbReference>
<evidence type="ECO:0000256" key="14">
    <source>
        <dbReference type="SAM" id="SignalP"/>
    </source>
</evidence>
<dbReference type="GO" id="GO:0005576">
    <property type="term" value="C:extracellular region"/>
    <property type="evidence" value="ECO:0007669"/>
    <property type="project" value="UniProtKB-SubCell"/>
</dbReference>
<evidence type="ECO:0000256" key="7">
    <source>
        <dbReference type="ARBA" id="ARBA00022729"/>
    </source>
</evidence>
<dbReference type="Gene3D" id="2.60.40.10">
    <property type="entry name" value="Immunoglobulins"/>
    <property type="match status" value="1"/>
</dbReference>
<evidence type="ECO:0000256" key="13">
    <source>
        <dbReference type="SAM" id="MobiDB-lite"/>
    </source>
</evidence>
<evidence type="ECO:0000313" key="17">
    <source>
        <dbReference type="Proteomes" id="UP000649617"/>
    </source>
</evidence>
<keyword evidence="6" id="KW-0964">Secreted</keyword>
<comment type="similarity">
    <text evidence="3">Belongs to the glycosyl hydrolase 62 family.</text>
</comment>
<keyword evidence="7 14" id="KW-0732">Signal</keyword>
<dbReference type="EMBL" id="CAJNIZ010043975">
    <property type="protein sequence ID" value="CAE7674395.1"/>
    <property type="molecule type" value="Genomic_DNA"/>
</dbReference>
<keyword evidence="8" id="KW-0378">Hydrolase</keyword>
<accession>A0A812WE45</accession>
<dbReference type="InterPro" id="IPR017853">
    <property type="entry name" value="GH"/>
</dbReference>
<gene>
    <name evidence="16" type="primary">xyn10D-fae1A</name>
    <name evidence="16" type="ORF">SPIL2461_LOCUS18668</name>
</gene>
<dbReference type="SUPFAM" id="SSF53474">
    <property type="entry name" value="alpha/beta-Hydrolases"/>
    <property type="match status" value="2"/>
</dbReference>
<dbReference type="InterPro" id="IPR001000">
    <property type="entry name" value="GH10_dom"/>
</dbReference>
<dbReference type="PANTHER" id="PTHR40631:SF2">
    <property type="entry name" value="ALPHA-L-ARABINOFURANOSIDASE"/>
    <property type="match status" value="1"/>
</dbReference>
<feature type="compositionally biased region" description="Low complexity" evidence="13">
    <location>
        <begin position="357"/>
        <end position="370"/>
    </location>
</feature>
<dbReference type="Gene3D" id="3.20.20.80">
    <property type="entry name" value="Glycosidases"/>
    <property type="match status" value="1"/>
</dbReference>
<feature type="region of interest" description="Disordered" evidence="13">
    <location>
        <begin position="357"/>
        <end position="406"/>
    </location>
</feature>
<dbReference type="Pfam" id="PF00756">
    <property type="entry name" value="Esterase"/>
    <property type="match status" value="2"/>
</dbReference>
<dbReference type="CDD" id="cd08987">
    <property type="entry name" value="GH62"/>
    <property type="match status" value="1"/>
</dbReference>
<comment type="similarity">
    <text evidence="4">Belongs to the glycosyl hydrolase 10 (cellulase F) family.</text>
</comment>
<feature type="chain" id="PRO_5032484427" description="non-reducing end alpha-L-arabinofuranosidase" evidence="14">
    <location>
        <begin position="21"/>
        <end position="1450"/>
    </location>
</feature>
<evidence type="ECO:0000313" key="16">
    <source>
        <dbReference type="EMBL" id="CAE7674395.1"/>
    </source>
</evidence>
<dbReference type="Proteomes" id="UP000649617">
    <property type="component" value="Unassembled WGS sequence"/>
</dbReference>
<comment type="catalytic activity">
    <reaction evidence="1">
        <text>Hydrolysis of terminal non-reducing alpha-L-arabinofuranoside residues in alpha-L-arabinosides.</text>
        <dbReference type="EC" id="3.2.1.55"/>
    </reaction>
</comment>
<feature type="active site" description="Nucleophile" evidence="12">
    <location>
        <position position="966"/>
    </location>
</feature>
<keyword evidence="10" id="KW-0326">Glycosidase</keyword>
<keyword evidence="17" id="KW-1185">Reference proteome</keyword>
<evidence type="ECO:0000259" key="15">
    <source>
        <dbReference type="PROSITE" id="PS51760"/>
    </source>
</evidence>
<dbReference type="SMART" id="SM00633">
    <property type="entry name" value="Glyco_10"/>
    <property type="match status" value="1"/>
</dbReference>